<dbReference type="Proteomes" id="UP000219072">
    <property type="component" value="Unassembled WGS sequence"/>
</dbReference>
<dbReference type="GO" id="GO:0004673">
    <property type="term" value="F:protein histidine kinase activity"/>
    <property type="evidence" value="ECO:0007669"/>
    <property type="project" value="UniProtKB-EC"/>
</dbReference>
<dbReference type="SUPFAM" id="SSF55874">
    <property type="entry name" value="ATPase domain of HSP90 chaperone/DNA topoisomerase II/histidine kinase"/>
    <property type="match status" value="1"/>
</dbReference>
<dbReference type="InterPro" id="IPR036890">
    <property type="entry name" value="HATPase_C_sf"/>
</dbReference>
<dbReference type="GO" id="GO:0005886">
    <property type="term" value="C:plasma membrane"/>
    <property type="evidence" value="ECO:0007669"/>
    <property type="project" value="TreeGrafter"/>
</dbReference>
<keyword evidence="3" id="KW-0597">Phosphoprotein</keyword>
<evidence type="ECO:0000256" key="5">
    <source>
        <dbReference type="ARBA" id="ARBA00022777"/>
    </source>
</evidence>
<keyword evidence="9" id="KW-1185">Reference proteome</keyword>
<evidence type="ECO:0000313" key="9">
    <source>
        <dbReference type="Proteomes" id="UP000219072"/>
    </source>
</evidence>
<feature type="region of interest" description="Disordered" evidence="6">
    <location>
        <begin position="345"/>
        <end position="459"/>
    </location>
</feature>
<evidence type="ECO:0000256" key="3">
    <source>
        <dbReference type="ARBA" id="ARBA00022553"/>
    </source>
</evidence>
<dbReference type="PANTHER" id="PTHR45436:SF5">
    <property type="entry name" value="SENSOR HISTIDINE KINASE TRCS"/>
    <property type="match status" value="1"/>
</dbReference>
<evidence type="ECO:0000313" key="8">
    <source>
        <dbReference type="EMBL" id="SOD62555.1"/>
    </source>
</evidence>
<dbReference type="PANTHER" id="PTHR45436">
    <property type="entry name" value="SENSOR HISTIDINE KINASE YKOH"/>
    <property type="match status" value="1"/>
</dbReference>
<organism evidence="8 9">
    <name type="scientific">Streptomyces zhaozhouensis</name>
    <dbReference type="NCBI Taxonomy" id="1300267"/>
    <lineage>
        <taxon>Bacteria</taxon>
        <taxon>Bacillati</taxon>
        <taxon>Actinomycetota</taxon>
        <taxon>Actinomycetes</taxon>
        <taxon>Kitasatosporales</taxon>
        <taxon>Streptomycetaceae</taxon>
        <taxon>Streptomyces</taxon>
    </lineage>
</organism>
<dbReference type="InterPro" id="IPR050428">
    <property type="entry name" value="TCS_sensor_his_kinase"/>
</dbReference>
<dbReference type="OrthoDB" id="3357461at2"/>
<feature type="domain" description="Histidine kinase/HSP90-like ATPase" evidence="7">
    <location>
        <begin position="224"/>
        <end position="333"/>
    </location>
</feature>
<feature type="compositionally biased region" description="Low complexity" evidence="6">
    <location>
        <begin position="365"/>
        <end position="374"/>
    </location>
</feature>
<feature type="compositionally biased region" description="Low complexity" evidence="6">
    <location>
        <begin position="439"/>
        <end position="448"/>
    </location>
</feature>
<evidence type="ECO:0000256" key="2">
    <source>
        <dbReference type="ARBA" id="ARBA00012438"/>
    </source>
</evidence>
<evidence type="ECO:0000256" key="1">
    <source>
        <dbReference type="ARBA" id="ARBA00000085"/>
    </source>
</evidence>
<dbReference type="InterPro" id="IPR003594">
    <property type="entry name" value="HATPase_dom"/>
</dbReference>
<feature type="compositionally biased region" description="Basic and acidic residues" evidence="6">
    <location>
        <begin position="449"/>
        <end position="459"/>
    </location>
</feature>
<dbReference type="AlphaFoldDB" id="A0A286DV62"/>
<keyword evidence="5 8" id="KW-0418">Kinase</keyword>
<accession>A0A286DV62</accession>
<feature type="compositionally biased region" description="Low complexity" evidence="6">
    <location>
        <begin position="405"/>
        <end position="416"/>
    </location>
</feature>
<evidence type="ECO:0000259" key="7">
    <source>
        <dbReference type="Pfam" id="PF02518"/>
    </source>
</evidence>
<protein>
    <recommendedName>
        <fullName evidence="2">histidine kinase</fullName>
        <ecNumber evidence="2">2.7.13.3</ecNumber>
    </recommendedName>
</protein>
<dbReference type="RefSeq" id="WP_097231027.1">
    <property type="nucleotide sequence ID" value="NZ_OCNE01000006.1"/>
</dbReference>
<name>A0A286DV62_9ACTN</name>
<dbReference type="Gene3D" id="3.30.565.10">
    <property type="entry name" value="Histidine kinase-like ATPase, C-terminal domain"/>
    <property type="match status" value="1"/>
</dbReference>
<comment type="catalytic activity">
    <reaction evidence="1">
        <text>ATP + protein L-histidine = ADP + protein N-phospho-L-histidine.</text>
        <dbReference type="EC" id="2.7.13.3"/>
    </reaction>
</comment>
<evidence type="ECO:0000256" key="4">
    <source>
        <dbReference type="ARBA" id="ARBA00022679"/>
    </source>
</evidence>
<dbReference type="Pfam" id="PF02518">
    <property type="entry name" value="HATPase_c"/>
    <property type="match status" value="1"/>
</dbReference>
<dbReference type="EC" id="2.7.13.3" evidence="2"/>
<evidence type="ECO:0000256" key="6">
    <source>
        <dbReference type="SAM" id="MobiDB-lite"/>
    </source>
</evidence>
<keyword evidence="4" id="KW-0808">Transferase</keyword>
<sequence>MTGAVLAALTTALVVLAGALWQRNRDLARLRAAEALARAVEAREMGTVRRLDAVTGELRRLARERVPAAAMALTHPHAPVPPPPSAGEIGPEAVAALNEALDAVLAALGEERERVDAAARASMRGATAKVQSLLYQIQSLLHELQHENDDLRLLELDFRNELALRRIQATAVLCEAWPGLARTDSPLAEVVRGAQSRVPGYQRIKVTNHLREQRLGVVARAAEPLAIALAELLANATAYSHPETEVPLTLQHGGGRGVFLVIDDAGIGMEEDALTRARRLLVGPEGLLLTELGNPPQAGFAVVGRLARQYGFTCHVEPSPYGGVRAMLRVPAEMLTVVEDEHDLSVLAPEPVQSRPTPTGREGHGVPVPGTGEPTPRRPVDVPEPDPDTARLPTRRRRAPRHQDAAAPADARTPARTPEEADARWSALQQGTVSGRNAVGGLPAPRAAGGRDHEGDEGT</sequence>
<dbReference type="EMBL" id="OCNE01000006">
    <property type="protein sequence ID" value="SOD62555.1"/>
    <property type="molecule type" value="Genomic_DNA"/>
</dbReference>
<dbReference type="GO" id="GO:0000160">
    <property type="term" value="P:phosphorelay signal transduction system"/>
    <property type="evidence" value="ECO:0007669"/>
    <property type="project" value="TreeGrafter"/>
</dbReference>
<reference evidence="8 9" key="1">
    <citation type="submission" date="2017-09" db="EMBL/GenBank/DDBJ databases">
        <authorList>
            <person name="Ehlers B."/>
            <person name="Leendertz F.H."/>
        </authorList>
    </citation>
    <scope>NUCLEOTIDE SEQUENCE [LARGE SCALE GENOMIC DNA]</scope>
    <source>
        <strain evidence="8 9">CGMCC 4.7095</strain>
    </source>
</reference>
<proteinExistence type="predicted"/>
<gene>
    <name evidence="8" type="ORF">SAMN06297387_106132</name>
</gene>